<evidence type="ECO:0000313" key="2">
    <source>
        <dbReference type="Proteomes" id="UP001060919"/>
    </source>
</evidence>
<protein>
    <recommendedName>
        <fullName evidence="3">Lipoprotein</fullName>
    </recommendedName>
</protein>
<evidence type="ECO:0008006" key="3">
    <source>
        <dbReference type="Google" id="ProtNLM"/>
    </source>
</evidence>
<dbReference type="EMBL" id="AP026867">
    <property type="protein sequence ID" value="BDS15147.1"/>
    <property type="molecule type" value="Genomic_DNA"/>
</dbReference>
<dbReference type="Pfam" id="PF26137">
    <property type="entry name" value="Toxin_SdpC"/>
    <property type="match status" value="1"/>
</dbReference>
<dbReference type="KEGG" id="aup:AsAng_0059310"/>
<evidence type="ECO:0000313" key="1">
    <source>
        <dbReference type="EMBL" id="BDS15147.1"/>
    </source>
</evidence>
<sequence length="272" mass="31720">MKYAIPALACLFLLVFSCRTTPLEEVESLDPQLDGQSIFKTVFFNLGDAADRIPSFKDNVKLLEEMSEEHPEFMENYIANIDRYIEQIERTNPDYFEQLKKAVYAPDFLEIKKAMELGNLLILPTIVQSNLDKIEDEALKRELQEAFDVASVNFKSQEQLKVLSSNLLDVISKHKPADKDLDTNNGRALDYNLNFNYNYSLDYNYNYTYNFIYVINLARIRILNYNYNYNFNFNFNFNYLYNIAIPADGEGQTYDNYTGEELIREIAAGFNQ</sequence>
<dbReference type="RefSeq" id="WP_264790327.1">
    <property type="nucleotide sequence ID" value="NZ_AP026867.1"/>
</dbReference>
<dbReference type="AlphaFoldDB" id="A0A916DWS7"/>
<name>A0A916DWS7_9BACT</name>
<reference evidence="1" key="1">
    <citation type="submission" date="2022-09" db="EMBL/GenBank/DDBJ databases">
        <title>Aureispira anguillicida sp. nov., isolated from Leptocephalus of Japanese eel Anguilla japonica.</title>
        <authorList>
            <person name="Yuasa K."/>
            <person name="Mekata T."/>
            <person name="Ikunari K."/>
        </authorList>
    </citation>
    <scope>NUCLEOTIDE SEQUENCE</scope>
    <source>
        <strain evidence="1">EL160426</strain>
    </source>
</reference>
<proteinExistence type="predicted"/>
<dbReference type="Proteomes" id="UP001060919">
    <property type="component" value="Chromosome"/>
</dbReference>
<dbReference type="PROSITE" id="PS51257">
    <property type="entry name" value="PROKAR_LIPOPROTEIN"/>
    <property type="match status" value="1"/>
</dbReference>
<organism evidence="1 2">
    <name type="scientific">Aureispira anguillae</name>
    <dbReference type="NCBI Taxonomy" id="2864201"/>
    <lineage>
        <taxon>Bacteria</taxon>
        <taxon>Pseudomonadati</taxon>
        <taxon>Bacteroidota</taxon>
        <taxon>Saprospiria</taxon>
        <taxon>Saprospirales</taxon>
        <taxon>Saprospiraceae</taxon>
        <taxon>Aureispira</taxon>
    </lineage>
</organism>
<accession>A0A916DWS7</accession>
<gene>
    <name evidence="1" type="ORF">AsAng_0059310</name>
</gene>
<keyword evidence="2" id="KW-1185">Reference proteome</keyword>
<dbReference type="InterPro" id="IPR023888">
    <property type="entry name" value="SdpC-like"/>
</dbReference>